<name>A0A0F7SQZ5_PHARH</name>
<dbReference type="InterPro" id="IPR049163">
    <property type="entry name" value="Pif1-like_2B_dom"/>
</dbReference>
<evidence type="ECO:0000256" key="3">
    <source>
        <dbReference type="ARBA" id="ARBA00022801"/>
    </source>
</evidence>
<dbReference type="InterPro" id="IPR051055">
    <property type="entry name" value="PIF1_helicase"/>
</dbReference>
<dbReference type="InterPro" id="IPR027417">
    <property type="entry name" value="P-loop_NTPase"/>
</dbReference>
<dbReference type="GO" id="GO:0006310">
    <property type="term" value="P:DNA recombination"/>
    <property type="evidence" value="ECO:0007669"/>
    <property type="project" value="UniProtKB-KW"/>
</dbReference>
<dbReference type="GO" id="GO:0016887">
    <property type="term" value="F:ATP hydrolysis activity"/>
    <property type="evidence" value="ECO:0007669"/>
    <property type="project" value="RHEA"/>
</dbReference>
<comment type="catalytic activity">
    <reaction evidence="9">
        <text>ATP + H2O = ADP + phosphate + H(+)</text>
        <dbReference type="Rhea" id="RHEA:13065"/>
        <dbReference type="ChEBI" id="CHEBI:15377"/>
        <dbReference type="ChEBI" id="CHEBI:15378"/>
        <dbReference type="ChEBI" id="CHEBI:30616"/>
        <dbReference type="ChEBI" id="CHEBI:43474"/>
        <dbReference type="ChEBI" id="CHEBI:456216"/>
        <dbReference type="EC" id="5.6.2.3"/>
    </reaction>
</comment>
<keyword evidence="7 9" id="KW-0234">DNA repair</keyword>
<dbReference type="CDD" id="cd18037">
    <property type="entry name" value="DEXSc_Pif1_like"/>
    <property type="match status" value="1"/>
</dbReference>
<evidence type="ECO:0000259" key="11">
    <source>
        <dbReference type="SMART" id="SM00382"/>
    </source>
</evidence>
<dbReference type="Gene3D" id="3.40.50.300">
    <property type="entry name" value="P-loop containing nucleotide triphosphate hydrolases"/>
    <property type="match status" value="1"/>
</dbReference>
<dbReference type="EMBL" id="LN483157">
    <property type="protein sequence ID" value="CED83816.1"/>
    <property type="molecule type" value="Genomic_DNA"/>
</dbReference>
<feature type="region of interest" description="Disordered" evidence="10">
    <location>
        <begin position="491"/>
        <end position="519"/>
    </location>
</feature>
<dbReference type="SUPFAM" id="SSF52540">
    <property type="entry name" value="P-loop containing nucleoside triphosphate hydrolases"/>
    <property type="match status" value="2"/>
</dbReference>
<keyword evidence="8" id="KW-0413">Isomerase</keyword>
<keyword evidence="9" id="KW-0233">DNA recombination</keyword>
<dbReference type="AlphaFoldDB" id="A0A0F7SQZ5"/>
<keyword evidence="2 9" id="KW-0227">DNA damage</keyword>
<evidence type="ECO:0000313" key="12">
    <source>
        <dbReference type="EMBL" id="CED83816.1"/>
    </source>
</evidence>
<dbReference type="EC" id="5.6.2.3" evidence="9"/>
<keyword evidence="3 9" id="KW-0378">Hydrolase</keyword>
<evidence type="ECO:0000256" key="7">
    <source>
        <dbReference type="ARBA" id="ARBA00023204"/>
    </source>
</evidence>
<feature type="compositionally biased region" description="Basic and acidic residues" evidence="10">
    <location>
        <begin position="51"/>
        <end position="64"/>
    </location>
</feature>
<reference evidence="12" key="1">
    <citation type="submission" date="2014-08" db="EMBL/GenBank/DDBJ databases">
        <authorList>
            <person name="Sharma Rahul"/>
            <person name="Thines Marco"/>
        </authorList>
    </citation>
    <scope>NUCLEOTIDE SEQUENCE</scope>
</reference>
<evidence type="ECO:0000256" key="9">
    <source>
        <dbReference type="RuleBase" id="RU363044"/>
    </source>
</evidence>
<evidence type="ECO:0000256" key="10">
    <source>
        <dbReference type="SAM" id="MobiDB-lite"/>
    </source>
</evidence>
<dbReference type="PANTHER" id="PTHR47642">
    <property type="entry name" value="ATP-DEPENDENT DNA HELICASE"/>
    <property type="match status" value="1"/>
</dbReference>
<evidence type="ECO:0000256" key="2">
    <source>
        <dbReference type="ARBA" id="ARBA00022763"/>
    </source>
</evidence>
<dbReference type="PANTHER" id="PTHR47642:SF5">
    <property type="entry name" value="ATP-DEPENDENT DNA HELICASE"/>
    <property type="match status" value="1"/>
</dbReference>
<accession>A0A0F7SQZ5</accession>
<keyword evidence="4 9" id="KW-0347">Helicase</keyword>
<dbReference type="InterPro" id="IPR003593">
    <property type="entry name" value="AAA+_ATPase"/>
</dbReference>
<dbReference type="GO" id="GO:0006281">
    <property type="term" value="P:DNA repair"/>
    <property type="evidence" value="ECO:0007669"/>
    <property type="project" value="UniProtKB-KW"/>
</dbReference>
<evidence type="ECO:0000256" key="1">
    <source>
        <dbReference type="ARBA" id="ARBA00022741"/>
    </source>
</evidence>
<dbReference type="Pfam" id="PF21530">
    <property type="entry name" value="Pif1_2B_dom"/>
    <property type="match status" value="1"/>
</dbReference>
<sequence length="564" mass="62898">MKAKEEEDSSQEESPVEPSYKPTSFISIDVDSSYDILEEQCSISKAASTDDPERILKPRHRTDMSKSSGSLSQEQRKILDLVMEGTSVFFTGSAGTGKSYLLKAIIKQLRWARREVAVTASTGIAAIGIRGRTVHSWAGVGLGLEDAKTLGENMLHRDKNHRRALERWRSTDVLIIDEISMIDGRFFDKLEYVARFTRRNQEPFGGIQLVLVGDFFQLPPVPEDGLAVFAFNALTWDACVPKTIALKQVFRQKDDDQMRKGQLDKQARRILFSLKRKIDYEDGIYSELRYPTKDKVEAANDERLDDLPGSPHIFLAEDILGKDDNHRLVTPERCDRLLKDCRAIKKLTLKVGAVVMLIQNLTNGKLVNGSLGKVIDFQSIEKALGDNSIEVAKLEETEPEETTGESCNKRARLGQPKINALVQDSKMYNAFGVKQGKWDGQLSSFRDPANAPSSEDERLWPLVQIVNFLPSKVTVHPSVIEWDARHTVLSAASKPEGDGDGSNGGEEKDDKNVWKGTVVNLGGRPGEEVSSLFPRVTPVLRFDIRRTAGIGGPDSVQSRNEPLY</sequence>
<keyword evidence="1 9" id="KW-0547">Nucleotide-binding</keyword>
<feature type="domain" description="AAA+ ATPase" evidence="11">
    <location>
        <begin position="84"/>
        <end position="250"/>
    </location>
</feature>
<dbReference type="SMART" id="SM00382">
    <property type="entry name" value="AAA"/>
    <property type="match status" value="1"/>
</dbReference>
<feature type="region of interest" description="Disordered" evidence="10">
    <location>
        <begin position="43"/>
        <end position="71"/>
    </location>
</feature>
<organism evidence="12">
    <name type="scientific">Phaffia rhodozyma</name>
    <name type="common">Yeast</name>
    <name type="synonym">Xanthophyllomyces dendrorhous</name>
    <dbReference type="NCBI Taxonomy" id="264483"/>
    <lineage>
        <taxon>Eukaryota</taxon>
        <taxon>Fungi</taxon>
        <taxon>Dikarya</taxon>
        <taxon>Basidiomycota</taxon>
        <taxon>Agaricomycotina</taxon>
        <taxon>Tremellomycetes</taxon>
        <taxon>Cystofilobasidiales</taxon>
        <taxon>Mrakiaceae</taxon>
        <taxon>Phaffia</taxon>
    </lineage>
</organism>
<evidence type="ECO:0000256" key="8">
    <source>
        <dbReference type="ARBA" id="ARBA00023235"/>
    </source>
</evidence>
<evidence type="ECO:0000256" key="5">
    <source>
        <dbReference type="ARBA" id="ARBA00022840"/>
    </source>
</evidence>
<keyword evidence="5 9" id="KW-0067">ATP-binding</keyword>
<dbReference type="GO" id="GO:0000723">
    <property type="term" value="P:telomere maintenance"/>
    <property type="evidence" value="ECO:0007669"/>
    <property type="project" value="InterPro"/>
</dbReference>
<feature type="region of interest" description="Disordered" evidence="10">
    <location>
        <begin position="1"/>
        <end position="24"/>
    </location>
</feature>
<dbReference type="Pfam" id="PF05970">
    <property type="entry name" value="PIF1"/>
    <property type="match status" value="1"/>
</dbReference>
<evidence type="ECO:0000256" key="4">
    <source>
        <dbReference type="ARBA" id="ARBA00022806"/>
    </source>
</evidence>
<comment type="cofactor">
    <cofactor evidence="9">
        <name>Mg(2+)</name>
        <dbReference type="ChEBI" id="CHEBI:18420"/>
    </cofactor>
</comment>
<protein>
    <recommendedName>
        <fullName evidence="9">ATP-dependent DNA helicase</fullName>
        <ecNumber evidence="9">5.6.2.3</ecNumber>
    </recommendedName>
</protein>
<evidence type="ECO:0000256" key="6">
    <source>
        <dbReference type="ARBA" id="ARBA00023125"/>
    </source>
</evidence>
<keyword evidence="6" id="KW-0238">DNA-binding</keyword>
<dbReference type="GO" id="GO:0005524">
    <property type="term" value="F:ATP binding"/>
    <property type="evidence" value="ECO:0007669"/>
    <property type="project" value="UniProtKB-KW"/>
</dbReference>
<dbReference type="InterPro" id="IPR010285">
    <property type="entry name" value="DNA_helicase_pif1-like_DEAD"/>
</dbReference>
<comment type="similarity">
    <text evidence="9">Belongs to the helicase family.</text>
</comment>
<dbReference type="GO" id="GO:0043139">
    <property type="term" value="F:5'-3' DNA helicase activity"/>
    <property type="evidence" value="ECO:0007669"/>
    <property type="project" value="UniProtKB-EC"/>
</dbReference>
<feature type="compositionally biased region" description="Acidic residues" evidence="10">
    <location>
        <begin position="1"/>
        <end position="15"/>
    </location>
</feature>
<proteinExistence type="inferred from homology"/>